<feature type="chain" id="PRO_5047084240" description="DUF4440 domain-containing protein" evidence="1">
    <location>
        <begin position="20"/>
        <end position="140"/>
    </location>
</feature>
<feature type="domain" description="DUF4440" evidence="2">
    <location>
        <begin position="30"/>
        <end position="132"/>
    </location>
</feature>
<dbReference type="Gene3D" id="3.10.450.50">
    <property type="match status" value="1"/>
</dbReference>
<name>A0ABP8MB12_9BACT</name>
<dbReference type="InterPro" id="IPR032710">
    <property type="entry name" value="NTF2-like_dom_sf"/>
</dbReference>
<organism evidence="3 4">
    <name type="scientific">Ravibacter arvi</name>
    <dbReference type="NCBI Taxonomy" id="2051041"/>
    <lineage>
        <taxon>Bacteria</taxon>
        <taxon>Pseudomonadati</taxon>
        <taxon>Bacteroidota</taxon>
        <taxon>Cytophagia</taxon>
        <taxon>Cytophagales</taxon>
        <taxon>Spirosomataceae</taxon>
        <taxon>Ravibacter</taxon>
    </lineage>
</organism>
<evidence type="ECO:0000259" key="2">
    <source>
        <dbReference type="Pfam" id="PF14534"/>
    </source>
</evidence>
<dbReference type="EMBL" id="BAABEY010000036">
    <property type="protein sequence ID" value="GAA4445875.1"/>
    <property type="molecule type" value="Genomic_DNA"/>
</dbReference>
<reference evidence="4" key="1">
    <citation type="journal article" date="2019" name="Int. J. Syst. Evol. Microbiol.">
        <title>The Global Catalogue of Microorganisms (GCM) 10K type strain sequencing project: providing services to taxonomists for standard genome sequencing and annotation.</title>
        <authorList>
            <consortium name="The Broad Institute Genomics Platform"/>
            <consortium name="The Broad Institute Genome Sequencing Center for Infectious Disease"/>
            <person name="Wu L."/>
            <person name="Ma J."/>
        </authorList>
    </citation>
    <scope>NUCLEOTIDE SEQUENCE [LARGE SCALE GENOMIC DNA]</scope>
    <source>
        <strain evidence="4">JCM 31920</strain>
    </source>
</reference>
<proteinExistence type="predicted"/>
<evidence type="ECO:0000313" key="3">
    <source>
        <dbReference type="EMBL" id="GAA4445875.1"/>
    </source>
</evidence>
<accession>A0ABP8MB12</accession>
<dbReference type="Proteomes" id="UP001501508">
    <property type="component" value="Unassembled WGS sequence"/>
</dbReference>
<evidence type="ECO:0000313" key="4">
    <source>
        <dbReference type="Proteomes" id="UP001501508"/>
    </source>
</evidence>
<dbReference type="InterPro" id="IPR027843">
    <property type="entry name" value="DUF4440"/>
</dbReference>
<dbReference type="RefSeq" id="WP_345032143.1">
    <property type="nucleotide sequence ID" value="NZ_BAABEY010000036.1"/>
</dbReference>
<feature type="signal peptide" evidence="1">
    <location>
        <begin position="1"/>
        <end position="19"/>
    </location>
</feature>
<evidence type="ECO:0000256" key="1">
    <source>
        <dbReference type="SAM" id="SignalP"/>
    </source>
</evidence>
<dbReference type="SUPFAM" id="SSF54427">
    <property type="entry name" value="NTF2-like"/>
    <property type="match status" value="1"/>
</dbReference>
<sequence>MKIKLLFFVLLFAAGPVFAQSPPVDATSAGREFLQALADENTASLRSLMGNDFILLSFDGQSVDANTLLEAVGSGYLVIDSGNSQGNYTRLFQDTGIVTGTWTVKGALQGQSFNNRLTYSLVMVKQGGAWKVVSVQFTPS</sequence>
<keyword evidence="4" id="KW-1185">Reference proteome</keyword>
<protein>
    <recommendedName>
        <fullName evidence="2">DUF4440 domain-containing protein</fullName>
    </recommendedName>
</protein>
<keyword evidence="1" id="KW-0732">Signal</keyword>
<dbReference type="Pfam" id="PF14534">
    <property type="entry name" value="DUF4440"/>
    <property type="match status" value="1"/>
</dbReference>
<gene>
    <name evidence="3" type="ORF">GCM10023091_38040</name>
</gene>
<comment type="caution">
    <text evidence="3">The sequence shown here is derived from an EMBL/GenBank/DDBJ whole genome shotgun (WGS) entry which is preliminary data.</text>
</comment>